<dbReference type="EMBL" id="JAODUO010000078">
    <property type="protein sequence ID" value="KAK2190508.1"/>
    <property type="molecule type" value="Genomic_DNA"/>
</dbReference>
<dbReference type="Proteomes" id="UP001209878">
    <property type="component" value="Unassembled WGS sequence"/>
</dbReference>
<feature type="region of interest" description="Disordered" evidence="1">
    <location>
        <begin position="88"/>
        <end position="110"/>
    </location>
</feature>
<proteinExistence type="predicted"/>
<evidence type="ECO:0000256" key="1">
    <source>
        <dbReference type="SAM" id="MobiDB-lite"/>
    </source>
</evidence>
<evidence type="ECO:0000313" key="3">
    <source>
        <dbReference type="Proteomes" id="UP001209878"/>
    </source>
</evidence>
<name>A0AAD9UI82_RIDPI</name>
<evidence type="ECO:0000313" key="2">
    <source>
        <dbReference type="EMBL" id="KAK2190508.1"/>
    </source>
</evidence>
<comment type="caution">
    <text evidence="2">The sequence shown here is derived from an EMBL/GenBank/DDBJ whole genome shotgun (WGS) entry which is preliminary data.</text>
</comment>
<protein>
    <submittedName>
        <fullName evidence="2">Uncharacterized protein</fullName>
    </submittedName>
</protein>
<reference evidence="2" key="1">
    <citation type="journal article" date="2023" name="Mol. Biol. Evol.">
        <title>Third-Generation Sequencing Reveals the Adaptive Role of the Epigenome in Three Deep-Sea Polychaetes.</title>
        <authorList>
            <person name="Perez M."/>
            <person name="Aroh O."/>
            <person name="Sun Y."/>
            <person name="Lan Y."/>
            <person name="Juniper S.K."/>
            <person name="Young C.R."/>
            <person name="Angers B."/>
            <person name="Qian P.Y."/>
        </authorList>
    </citation>
    <scope>NUCLEOTIDE SEQUENCE</scope>
    <source>
        <strain evidence="2">R07B-5</strain>
    </source>
</reference>
<keyword evidence="3" id="KW-1185">Reference proteome</keyword>
<dbReference type="AlphaFoldDB" id="A0AAD9UI82"/>
<organism evidence="2 3">
    <name type="scientific">Ridgeia piscesae</name>
    <name type="common">Tubeworm</name>
    <dbReference type="NCBI Taxonomy" id="27915"/>
    <lineage>
        <taxon>Eukaryota</taxon>
        <taxon>Metazoa</taxon>
        <taxon>Spiralia</taxon>
        <taxon>Lophotrochozoa</taxon>
        <taxon>Annelida</taxon>
        <taxon>Polychaeta</taxon>
        <taxon>Sedentaria</taxon>
        <taxon>Canalipalpata</taxon>
        <taxon>Sabellida</taxon>
        <taxon>Siboglinidae</taxon>
        <taxon>Ridgeia</taxon>
    </lineage>
</organism>
<gene>
    <name evidence="2" type="ORF">NP493_78g08043</name>
</gene>
<accession>A0AAD9UI82</accession>
<sequence>MRQWMIVWLVSDLRQRPLTTRCDVTAMADTIKLWLSVVVSMLLLLCVAADADSGATGGCSDLCNQMALHLDFDTCLVECMVNVAGASPTGNAPGRLPPGGTMSGSTNTPSKRRFVRLGRQTAPLRIAERASNPFVRIGRPQRRAVSSFMRIGKRWPYGRTDDVDGDRLSAKRVASFVRIGRAAGGGKRTSAFVRIGKRSAADDDRAGELERLIDRLTAYTADTTPGADKRGSPFVRIGRGPQGKAPLYYTEQKRPQFVRIGRR</sequence>